<comment type="caution">
    <text evidence="1">The sequence shown here is derived from an EMBL/GenBank/DDBJ whole genome shotgun (WGS) entry which is preliminary data.</text>
</comment>
<dbReference type="Proteomes" id="UP000273643">
    <property type="component" value="Unassembled WGS sequence"/>
</dbReference>
<proteinExistence type="predicted"/>
<dbReference type="AlphaFoldDB" id="A0A3N1NH78"/>
<accession>A0A3N1NH78</accession>
<protein>
    <recommendedName>
        <fullName evidence="3">Polysaccharide lyase-like protein</fullName>
    </recommendedName>
</protein>
<name>A0A3N1NH78_9GAMM</name>
<dbReference type="EMBL" id="RJUK01000003">
    <property type="protein sequence ID" value="ROQ18062.1"/>
    <property type="molecule type" value="Genomic_DNA"/>
</dbReference>
<evidence type="ECO:0000313" key="1">
    <source>
        <dbReference type="EMBL" id="ROQ18062.1"/>
    </source>
</evidence>
<gene>
    <name evidence="1" type="ORF">EDC38_3035</name>
</gene>
<evidence type="ECO:0000313" key="2">
    <source>
        <dbReference type="Proteomes" id="UP000273643"/>
    </source>
</evidence>
<organism evidence="1 2">
    <name type="scientific">Marinimicrobium koreense</name>
    <dbReference type="NCBI Taxonomy" id="306545"/>
    <lineage>
        <taxon>Bacteria</taxon>
        <taxon>Pseudomonadati</taxon>
        <taxon>Pseudomonadota</taxon>
        <taxon>Gammaproteobacteria</taxon>
        <taxon>Cellvibrionales</taxon>
        <taxon>Cellvibrionaceae</taxon>
        <taxon>Marinimicrobium</taxon>
    </lineage>
</organism>
<evidence type="ECO:0008006" key="3">
    <source>
        <dbReference type="Google" id="ProtNLM"/>
    </source>
</evidence>
<keyword evidence="2" id="KW-1185">Reference proteome</keyword>
<sequence>MIMAPLAIQIIPASSAEVLFEENFSTKVVNSSPNPVWSWNVTSDVQNGMMVGKGDIYQVVEGEQFLSYRNSLQMDFNGRNGFCNVCGGDDVTVASISGSTACVNAPNGPHETIVYNKSNQFSTWKVTNESNGNLCFDISAPHQEPIHGIDPSVSVGDEIYLPKVCGVNGTIGGSTNRRSDCNKAINYLDNVDRSTVGYGESIARRFYLYIPNETQLPNTTMKLGYSYWQSPGQNARAVTLKLSVQRDLTLELTMPNGDKYAKSMNDSDAFFMPKDTWVYFEEVFTRESSSGANDARYQLFVSEIDKDVSRPVVEANNFTLGELVRMSIAGNWQHSNEVKGYAYFDNIKIETFTDPEMTIGPVNRPVIEN</sequence>
<reference evidence="1 2" key="1">
    <citation type="submission" date="2018-11" db="EMBL/GenBank/DDBJ databases">
        <title>Genomic Encyclopedia of Type Strains, Phase IV (KMG-IV): sequencing the most valuable type-strain genomes for metagenomic binning, comparative biology and taxonomic classification.</title>
        <authorList>
            <person name="Goeker M."/>
        </authorList>
    </citation>
    <scope>NUCLEOTIDE SEQUENCE [LARGE SCALE GENOMIC DNA]</scope>
    <source>
        <strain evidence="1 2">DSM 16974</strain>
    </source>
</reference>